<dbReference type="PANTHER" id="PTHR30203:SF24">
    <property type="entry name" value="BLR4935 PROTEIN"/>
    <property type="match status" value="1"/>
</dbReference>
<evidence type="ECO:0000256" key="1">
    <source>
        <dbReference type="ARBA" id="ARBA00007613"/>
    </source>
</evidence>
<sequence length="414" mass="43519">MLAWASPARASQAPQPQPAPTDAAEPGRVPLTYAQAVERARAHGPTLAVAEARVAEARAQVEAAEVYPTNPQVMVSAGPRLGGEQTRAQVGVRATQWLETGGQRGHRVDAAEARVEASAARREDAARLLTREVGLAFVEGLYWQRRVEIAVDKLALAQAAEGVARRRHELGDVGGLEESSAALASAHAALELERDRARLERVEGQLSALLGYAAGTRLELVGDLRELAVEGTAIDGNPGAASLEARPDLRALEAEGRRAQAREALGRSERAPKVALGLGYTLEESEHVVLGVVGIALPVFARGQGEVAVARAEAAQVDAALEATRSAAAVAADTGEAFVRRATDAALQFERDGLAQLERTAELTTVGYDKGAVAYDAVLVVRLELVAARLDYIDLLHAAAAARVELAATKGVQP</sequence>
<dbReference type="InterPro" id="IPR010131">
    <property type="entry name" value="MdtP/NodT-like"/>
</dbReference>
<dbReference type="SUPFAM" id="SSF56954">
    <property type="entry name" value="Outer membrane efflux proteins (OEP)"/>
    <property type="match status" value="1"/>
</dbReference>
<gene>
    <name evidence="3" type="ORF">PPSIR1_06201</name>
</gene>
<evidence type="ECO:0000313" key="4">
    <source>
        <dbReference type="Proteomes" id="UP000005801"/>
    </source>
</evidence>
<dbReference type="STRING" id="391625.PPSIR1_06201"/>
<comment type="similarity">
    <text evidence="1">Belongs to the outer membrane factor (OMF) (TC 1.B.17) family.</text>
</comment>
<comment type="caution">
    <text evidence="3">The sequence shown here is derived from an EMBL/GenBank/DDBJ whole genome shotgun (WGS) entry which is preliminary data.</text>
</comment>
<name>A6G6W5_9BACT</name>
<reference evidence="3 4" key="1">
    <citation type="submission" date="2007-06" db="EMBL/GenBank/DDBJ databases">
        <authorList>
            <person name="Shimkets L."/>
            <person name="Ferriera S."/>
            <person name="Johnson J."/>
            <person name="Kravitz S."/>
            <person name="Beeson K."/>
            <person name="Sutton G."/>
            <person name="Rogers Y.-H."/>
            <person name="Friedman R."/>
            <person name="Frazier M."/>
            <person name="Venter J.C."/>
        </authorList>
    </citation>
    <scope>NUCLEOTIDE SEQUENCE [LARGE SCALE GENOMIC DNA]</scope>
    <source>
        <strain evidence="3 4">SIR-1</strain>
    </source>
</reference>
<dbReference type="PANTHER" id="PTHR30203">
    <property type="entry name" value="OUTER MEMBRANE CATION EFFLUX PROTEIN"/>
    <property type="match status" value="1"/>
</dbReference>
<protein>
    <recommendedName>
        <fullName evidence="5">Outer membrane efflux protein</fullName>
    </recommendedName>
</protein>
<organism evidence="3 4">
    <name type="scientific">Plesiocystis pacifica SIR-1</name>
    <dbReference type="NCBI Taxonomy" id="391625"/>
    <lineage>
        <taxon>Bacteria</taxon>
        <taxon>Pseudomonadati</taxon>
        <taxon>Myxococcota</taxon>
        <taxon>Polyangia</taxon>
        <taxon>Nannocystales</taxon>
        <taxon>Nannocystaceae</taxon>
        <taxon>Plesiocystis</taxon>
    </lineage>
</organism>
<dbReference type="Proteomes" id="UP000005801">
    <property type="component" value="Unassembled WGS sequence"/>
</dbReference>
<accession>A6G6W5</accession>
<evidence type="ECO:0008006" key="5">
    <source>
        <dbReference type="Google" id="ProtNLM"/>
    </source>
</evidence>
<dbReference type="Gene3D" id="1.20.1600.10">
    <property type="entry name" value="Outer membrane efflux proteins (OEP)"/>
    <property type="match status" value="1"/>
</dbReference>
<feature type="region of interest" description="Disordered" evidence="2">
    <location>
        <begin position="1"/>
        <end position="27"/>
    </location>
</feature>
<dbReference type="Pfam" id="PF02321">
    <property type="entry name" value="OEP"/>
    <property type="match status" value="2"/>
</dbReference>
<dbReference type="GO" id="GO:0015562">
    <property type="term" value="F:efflux transmembrane transporter activity"/>
    <property type="evidence" value="ECO:0007669"/>
    <property type="project" value="InterPro"/>
</dbReference>
<evidence type="ECO:0000313" key="3">
    <source>
        <dbReference type="EMBL" id="EDM78418.1"/>
    </source>
</evidence>
<dbReference type="eggNOG" id="COG1538">
    <property type="taxonomic scope" value="Bacteria"/>
</dbReference>
<dbReference type="EMBL" id="ABCS01000031">
    <property type="protein sequence ID" value="EDM78418.1"/>
    <property type="molecule type" value="Genomic_DNA"/>
</dbReference>
<dbReference type="InterPro" id="IPR003423">
    <property type="entry name" value="OMP_efflux"/>
</dbReference>
<dbReference type="AlphaFoldDB" id="A6G6W5"/>
<evidence type="ECO:0000256" key="2">
    <source>
        <dbReference type="SAM" id="MobiDB-lite"/>
    </source>
</evidence>
<feature type="compositionally biased region" description="Low complexity" evidence="2">
    <location>
        <begin position="1"/>
        <end position="26"/>
    </location>
</feature>
<proteinExistence type="inferred from homology"/>
<keyword evidence="4" id="KW-1185">Reference proteome</keyword>